<protein>
    <recommendedName>
        <fullName evidence="6">RNA polymerase sigma factor SigI</fullName>
    </recommendedName>
</protein>
<name>A0A4Y8LDM7_9BACL</name>
<evidence type="ECO:0000256" key="4">
    <source>
        <dbReference type="ARBA" id="ARBA00023125"/>
    </source>
</evidence>
<comment type="caution">
    <text evidence="8">The sequence shown here is derived from an EMBL/GenBank/DDBJ whole genome shotgun (WGS) entry which is preliminary data.</text>
</comment>
<dbReference type="Pfam" id="PF04542">
    <property type="entry name" value="Sigma70_r2"/>
    <property type="match status" value="1"/>
</dbReference>
<dbReference type="NCBIfam" id="TIGR02895">
    <property type="entry name" value="spore_sigI"/>
    <property type="match status" value="1"/>
</dbReference>
<comment type="activity regulation">
    <text evidence="6">Negatively regulated by the anti-sigma-I factor RsgI.</text>
</comment>
<dbReference type="NCBIfam" id="TIGR02937">
    <property type="entry name" value="sigma70-ECF"/>
    <property type="match status" value="1"/>
</dbReference>
<comment type="function">
    <text evidence="6">Sigma factors are initiation factors that promote the attachment of RNA polymerase to specific initiation sites and are then released.</text>
</comment>
<comment type="subcellular location">
    <subcellularLocation>
        <location evidence="6">Cytoplasm</location>
    </subcellularLocation>
</comment>
<keyword evidence="4 6" id="KW-0238">DNA-binding</keyword>
<dbReference type="EMBL" id="SORX01000007">
    <property type="protein sequence ID" value="TFE00392.1"/>
    <property type="molecule type" value="Genomic_DNA"/>
</dbReference>
<feature type="short sequence motif" description="Polymerase core binding" evidence="6">
    <location>
        <begin position="56"/>
        <end position="69"/>
    </location>
</feature>
<dbReference type="Proteomes" id="UP000297776">
    <property type="component" value="Unassembled WGS sequence"/>
</dbReference>
<dbReference type="InterPro" id="IPR013325">
    <property type="entry name" value="RNA_pol_sigma_r2"/>
</dbReference>
<dbReference type="HAMAP" id="MF_02064">
    <property type="entry name" value="Sigma70_SigI"/>
    <property type="match status" value="1"/>
</dbReference>
<dbReference type="PANTHER" id="PTHR30385:SF6">
    <property type="entry name" value="RNA POLYMERASE SIGMA FACTOR SIGI"/>
    <property type="match status" value="1"/>
</dbReference>
<proteinExistence type="inferred from homology"/>
<evidence type="ECO:0000256" key="2">
    <source>
        <dbReference type="ARBA" id="ARBA00023015"/>
    </source>
</evidence>
<accession>A0A4Y8LDM7</accession>
<dbReference type="Gene3D" id="1.10.1740.10">
    <property type="match status" value="1"/>
</dbReference>
<dbReference type="InterPro" id="IPR014284">
    <property type="entry name" value="RNA_pol_sigma-70_dom"/>
</dbReference>
<dbReference type="PIRSF" id="PIRSF038953">
    <property type="entry name" value="SigI"/>
    <property type="match status" value="1"/>
</dbReference>
<evidence type="ECO:0000259" key="7">
    <source>
        <dbReference type="Pfam" id="PF04542"/>
    </source>
</evidence>
<gene>
    <name evidence="6 8" type="primary">sigI</name>
    <name evidence="8" type="ORF">E2626_12785</name>
</gene>
<reference evidence="8 9" key="1">
    <citation type="submission" date="2019-03" db="EMBL/GenBank/DDBJ databases">
        <authorList>
            <person name="Yang Y."/>
        </authorList>
    </citation>
    <scope>NUCLEOTIDE SEQUENCE [LARGE SCALE GENOMIC DNA]</scope>
    <source>
        <strain evidence="8 9">ASL-1</strain>
    </source>
</reference>
<evidence type="ECO:0000313" key="9">
    <source>
        <dbReference type="Proteomes" id="UP000297776"/>
    </source>
</evidence>
<dbReference type="InterPro" id="IPR007627">
    <property type="entry name" value="RNA_pol_sigma70_r2"/>
</dbReference>
<keyword evidence="6" id="KW-0346">Stress response</keyword>
<dbReference type="GO" id="GO:0005737">
    <property type="term" value="C:cytoplasm"/>
    <property type="evidence" value="ECO:0007669"/>
    <property type="project" value="UniProtKB-SubCell"/>
</dbReference>
<feature type="domain" description="RNA polymerase sigma-70 region 2" evidence="7">
    <location>
        <begin position="33"/>
        <end position="101"/>
    </location>
</feature>
<comment type="subunit">
    <text evidence="6">Interacts with RsgI.</text>
</comment>
<comment type="similarity">
    <text evidence="6">Belongs to the sigma-70 factor family. SigI subfamily.</text>
</comment>
<evidence type="ECO:0000256" key="6">
    <source>
        <dbReference type="HAMAP-Rule" id="MF_02064"/>
    </source>
</evidence>
<dbReference type="PANTHER" id="PTHR30385">
    <property type="entry name" value="SIGMA FACTOR F FLAGELLAR"/>
    <property type="match status" value="1"/>
</dbReference>
<dbReference type="InterPro" id="IPR014244">
    <property type="entry name" value="RNA_pol_sigma-I"/>
</dbReference>
<feature type="DNA-binding region" description="H-T-H motif" evidence="6">
    <location>
        <begin position="198"/>
        <end position="217"/>
    </location>
</feature>
<evidence type="ECO:0000256" key="3">
    <source>
        <dbReference type="ARBA" id="ARBA00023082"/>
    </source>
</evidence>
<keyword evidence="9" id="KW-1185">Reference proteome</keyword>
<dbReference type="OrthoDB" id="3190733at2"/>
<dbReference type="GO" id="GO:0016987">
    <property type="term" value="F:sigma factor activity"/>
    <property type="evidence" value="ECO:0007669"/>
    <property type="project" value="UniProtKB-UniRule"/>
</dbReference>
<dbReference type="SUPFAM" id="SSF88946">
    <property type="entry name" value="Sigma2 domain of RNA polymerase sigma factors"/>
    <property type="match status" value="1"/>
</dbReference>
<sequence>MFGLYKFSSKLTLEEKVNQIQKGNTELLSEVLEDYKPFVKKAASKVCQRYIYDSDDEFSIALIAFHDALMKYQTDKGASVISFSEVVIKRRIIDYFRTHQKEKQEILFEPGDSQETAGYLEYDQSMKVYTADLESEARKDEIARYSAVLKEFGLTFSELASNSPKHKDARRNAIFIAKLVSSNQEWFSELKSKNRLPIKKIEKDVDVSRKTIERHRKYIIAVSILLNGHFPYLYEYVKEQL</sequence>
<keyword evidence="1 6" id="KW-0963">Cytoplasm</keyword>
<dbReference type="GO" id="GO:0006352">
    <property type="term" value="P:DNA-templated transcription initiation"/>
    <property type="evidence" value="ECO:0007669"/>
    <property type="project" value="UniProtKB-UniRule"/>
</dbReference>
<keyword evidence="2 6" id="KW-0805">Transcription regulation</keyword>
<evidence type="ECO:0000256" key="5">
    <source>
        <dbReference type="ARBA" id="ARBA00023163"/>
    </source>
</evidence>
<evidence type="ECO:0000256" key="1">
    <source>
        <dbReference type="ARBA" id="ARBA00022490"/>
    </source>
</evidence>
<dbReference type="GO" id="GO:0003677">
    <property type="term" value="F:DNA binding"/>
    <property type="evidence" value="ECO:0007669"/>
    <property type="project" value="UniProtKB-UniRule"/>
</dbReference>
<evidence type="ECO:0000313" key="8">
    <source>
        <dbReference type="EMBL" id="TFE00392.1"/>
    </source>
</evidence>
<organism evidence="8 9">
    <name type="scientific">Jeotgalibacillus salarius</name>
    <dbReference type="NCBI Taxonomy" id="546023"/>
    <lineage>
        <taxon>Bacteria</taxon>
        <taxon>Bacillati</taxon>
        <taxon>Bacillota</taxon>
        <taxon>Bacilli</taxon>
        <taxon>Bacillales</taxon>
        <taxon>Caryophanaceae</taxon>
        <taxon>Jeotgalibacillus</taxon>
    </lineage>
</organism>
<keyword evidence="3 6" id="KW-0731">Sigma factor</keyword>
<keyword evidence="5 6" id="KW-0804">Transcription</keyword>
<dbReference type="AlphaFoldDB" id="A0A4Y8LDM7"/>